<keyword evidence="4" id="KW-0472">Membrane</keyword>
<evidence type="ECO:0000256" key="2">
    <source>
        <dbReference type="ARBA" id="ARBA00006275"/>
    </source>
</evidence>
<evidence type="ECO:0000259" key="7">
    <source>
        <dbReference type="Pfam" id="PF07980"/>
    </source>
</evidence>
<evidence type="ECO:0000313" key="10">
    <source>
        <dbReference type="Proteomes" id="UP000245880"/>
    </source>
</evidence>
<accession>A0A316B3N5</accession>
<dbReference type="Pfam" id="PF14322">
    <property type="entry name" value="SusD-like_3"/>
    <property type="match status" value="1"/>
</dbReference>
<dbReference type="InterPro" id="IPR033985">
    <property type="entry name" value="SusD-like_N"/>
</dbReference>
<dbReference type="Gene3D" id="1.25.40.390">
    <property type="match status" value="1"/>
</dbReference>
<dbReference type="RefSeq" id="WP_109675476.1">
    <property type="nucleotide sequence ID" value="NZ_QGDT01000008.1"/>
</dbReference>
<dbReference type="GO" id="GO:0009279">
    <property type="term" value="C:cell outer membrane"/>
    <property type="evidence" value="ECO:0007669"/>
    <property type="project" value="UniProtKB-SubCell"/>
</dbReference>
<evidence type="ECO:0000256" key="6">
    <source>
        <dbReference type="SAM" id="SignalP"/>
    </source>
</evidence>
<feature type="domain" description="SusD-like N-terminal" evidence="8">
    <location>
        <begin position="23"/>
        <end position="228"/>
    </location>
</feature>
<keyword evidence="10" id="KW-1185">Reference proteome</keyword>
<feature type="chain" id="PRO_5016363152" evidence="6">
    <location>
        <begin position="23"/>
        <end position="586"/>
    </location>
</feature>
<comment type="subcellular location">
    <subcellularLocation>
        <location evidence="1">Cell outer membrane</location>
    </subcellularLocation>
</comment>
<dbReference type="OrthoDB" id="5694214at2"/>
<evidence type="ECO:0000313" key="9">
    <source>
        <dbReference type="EMBL" id="PWJ57177.1"/>
    </source>
</evidence>
<dbReference type="InterPro" id="IPR011990">
    <property type="entry name" value="TPR-like_helical_dom_sf"/>
</dbReference>
<comment type="caution">
    <text evidence="9">The sequence shown here is derived from an EMBL/GenBank/DDBJ whole genome shotgun (WGS) entry which is preliminary data.</text>
</comment>
<dbReference type="Proteomes" id="UP000245880">
    <property type="component" value="Unassembled WGS sequence"/>
</dbReference>
<sequence length="586" mass="66906">MKKIRFKYLLLVLALLNLTGCDDFLTQVNPNEMSTDSFWQNLDDADAGLIAVYNAFKNQNIMSIGDENNRADMTYPGYGRPNTSNIYYLQNFNNGSSTPNNKWIALYTGIFRANQVINAIDKLMPTYKDEASISRGTIIKAQAHFFRGLFYSYLYNSYNEGSVPLFDFVPEDESQFYQGLQPADKVLEFFVKDLEYARENLPVKWTATKDIGRVTKGAATAVLGMTYLYEKDYNQAITYFKDVIENPEYGYSLMPSIGDNFTTKSEFNKESILEISYSLAFKSQINPYDEQQVSNLYSYMVSPVGGYRSVYPSSWLIMAYKNEAMDTLDTRNFVKNADGTQRLRSYSLRTSYSIALVDDKDLNYYQVLPAQAAAFNNGETAYYRKYSNWDIVTNEKDIFPNQRSGVNVRVIRLADVYLMYAECLIQGGTDEAGVAEALRYINKVRYRSALRLIGPSASSEHPGSMHDEQAYTAAQVMDHLMYVERPLELSLEGHAERHIDLRRWGITKQRFEELSKKVYYGEHYPYVDVKGKPATRWASVLTEGTKTGYVVISDYGQAAQNYVASQHAYWPLPNVEVTTNPSILTN</sequence>
<evidence type="ECO:0000256" key="3">
    <source>
        <dbReference type="ARBA" id="ARBA00022729"/>
    </source>
</evidence>
<comment type="similarity">
    <text evidence="2">Belongs to the SusD family.</text>
</comment>
<evidence type="ECO:0000259" key="8">
    <source>
        <dbReference type="Pfam" id="PF14322"/>
    </source>
</evidence>
<proteinExistence type="inferred from homology"/>
<dbReference type="InterPro" id="IPR012944">
    <property type="entry name" value="SusD_RagB_dom"/>
</dbReference>
<name>A0A316B3N5_9BACT</name>
<dbReference type="EMBL" id="QGDT01000008">
    <property type="protein sequence ID" value="PWJ57177.1"/>
    <property type="molecule type" value="Genomic_DNA"/>
</dbReference>
<dbReference type="AlphaFoldDB" id="A0A316B3N5"/>
<gene>
    <name evidence="9" type="ORF">CLV98_10897</name>
</gene>
<evidence type="ECO:0000256" key="1">
    <source>
        <dbReference type="ARBA" id="ARBA00004442"/>
    </source>
</evidence>
<evidence type="ECO:0000256" key="4">
    <source>
        <dbReference type="ARBA" id="ARBA00023136"/>
    </source>
</evidence>
<reference evidence="9 10" key="1">
    <citation type="submission" date="2018-03" db="EMBL/GenBank/DDBJ databases">
        <title>Genomic Encyclopedia of Archaeal and Bacterial Type Strains, Phase II (KMG-II): from individual species to whole genera.</title>
        <authorList>
            <person name="Goeker M."/>
        </authorList>
    </citation>
    <scope>NUCLEOTIDE SEQUENCE [LARGE SCALE GENOMIC DNA]</scope>
    <source>
        <strain evidence="9 10">DSM 100346</strain>
    </source>
</reference>
<evidence type="ECO:0000256" key="5">
    <source>
        <dbReference type="ARBA" id="ARBA00023237"/>
    </source>
</evidence>
<keyword evidence="3 6" id="KW-0732">Signal</keyword>
<feature type="signal peptide" evidence="6">
    <location>
        <begin position="1"/>
        <end position="22"/>
    </location>
</feature>
<protein>
    <submittedName>
        <fullName evidence="9">Putative outer membrane starch-binding protein</fullName>
    </submittedName>
</protein>
<feature type="domain" description="RagB/SusD" evidence="7">
    <location>
        <begin position="269"/>
        <end position="584"/>
    </location>
</feature>
<dbReference type="Pfam" id="PF07980">
    <property type="entry name" value="SusD_RagB"/>
    <property type="match status" value="1"/>
</dbReference>
<organism evidence="9 10">
    <name type="scientific">Dyadobacter jejuensis</name>
    <dbReference type="NCBI Taxonomy" id="1082580"/>
    <lineage>
        <taxon>Bacteria</taxon>
        <taxon>Pseudomonadati</taxon>
        <taxon>Bacteroidota</taxon>
        <taxon>Cytophagia</taxon>
        <taxon>Cytophagales</taxon>
        <taxon>Spirosomataceae</taxon>
        <taxon>Dyadobacter</taxon>
    </lineage>
</organism>
<keyword evidence="5" id="KW-0998">Cell outer membrane</keyword>
<dbReference type="SUPFAM" id="SSF48452">
    <property type="entry name" value="TPR-like"/>
    <property type="match status" value="1"/>
</dbReference>